<organism evidence="1 2">
    <name type="scientific">Nyctereutes procyonoides</name>
    <name type="common">Raccoon dog</name>
    <name type="synonym">Canis procyonoides</name>
    <dbReference type="NCBI Taxonomy" id="34880"/>
    <lineage>
        <taxon>Eukaryota</taxon>
        <taxon>Metazoa</taxon>
        <taxon>Chordata</taxon>
        <taxon>Craniata</taxon>
        <taxon>Vertebrata</taxon>
        <taxon>Euteleostomi</taxon>
        <taxon>Mammalia</taxon>
        <taxon>Eutheria</taxon>
        <taxon>Laurasiatheria</taxon>
        <taxon>Carnivora</taxon>
        <taxon>Caniformia</taxon>
        <taxon>Canidae</taxon>
        <taxon>Nyctereutes</taxon>
    </lineage>
</organism>
<dbReference type="Proteomes" id="UP000645828">
    <property type="component" value="Unassembled WGS sequence"/>
</dbReference>
<evidence type="ECO:0000313" key="2">
    <source>
        <dbReference type="Proteomes" id="UP000645828"/>
    </source>
</evidence>
<reference evidence="1" key="1">
    <citation type="submission" date="2020-12" db="EMBL/GenBank/DDBJ databases">
        <authorList>
            <consortium name="Molecular Ecology Group"/>
        </authorList>
    </citation>
    <scope>NUCLEOTIDE SEQUENCE</scope>
    <source>
        <strain evidence="1">TBG_1078</strain>
    </source>
</reference>
<protein>
    <submittedName>
        <fullName evidence="1">(raccoon dog) hypothetical protein</fullName>
    </submittedName>
</protein>
<gene>
    <name evidence="1" type="ORF">NYPRO_LOCUS10482</name>
</gene>
<sequence length="91" mass="10158">MLTTRFLGLRSVITPSGCGDKGCTEQDRLAESTWQCPPCYEDWDKDLWEQTHTPFVWGTASYCGNNSPASNVVIGQKSNLESGMRVEMHSN</sequence>
<evidence type="ECO:0000313" key="1">
    <source>
        <dbReference type="EMBL" id="CAD7677684.1"/>
    </source>
</evidence>
<comment type="caution">
    <text evidence="1">The sequence shown here is derived from an EMBL/GenBank/DDBJ whole genome shotgun (WGS) entry which is preliminary data.</text>
</comment>
<proteinExistence type="predicted"/>
<dbReference type="AlphaFoldDB" id="A0A811YLH3"/>
<dbReference type="EMBL" id="CAJHUB010000680">
    <property type="protein sequence ID" value="CAD7677684.1"/>
    <property type="molecule type" value="Genomic_DNA"/>
</dbReference>
<keyword evidence="2" id="KW-1185">Reference proteome</keyword>
<accession>A0A811YLH3</accession>
<name>A0A811YLH3_NYCPR</name>